<proteinExistence type="predicted"/>
<dbReference type="AlphaFoldDB" id="A0ABD5XWD6"/>
<gene>
    <name evidence="2" type="ORF">ACFQRB_17875</name>
</gene>
<evidence type="ECO:0000313" key="3">
    <source>
        <dbReference type="Proteomes" id="UP001596368"/>
    </source>
</evidence>
<evidence type="ECO:0000313" key="2">
    <source>
        <dbReference type="EMBL" id="MFC7137801.1"/>
    </source>
</evidence>
<keyword evidence="1" id="KW-0812">Transmembrane</keyword>
<comment type="caution">
    <text evidence="2">The sequence shown here is derived from an EMBL/GenBank/DDBJ whole genome shotgun (WGS) entry which is preliminary data.</text>
</comment>
<dbReference type="Proteomes" id="UP001596368">
    <property type="component" value="Unassembled WGS sequence"/>
</dbReference>
<feature type="transmembrane region" description="Helical" evidence="1">
    <location>
        <begin position="6"/>
        <end position="26"/>
    </location>
</feature>
<reference evidence="2 3" key="1">
    <citation type="journal article" date="2019" name="Int. J. Syst. Evol. Microbiol.">
        <title>The Global Catalogue of Microorganisms (GCM) 10K type strain sequencing project: providing services to taxonomists for standard genome sequencing and annotation.</title>
        <authorList>
            <consortium name="The Broad Institute Genomics Platform"/>
            <consortium name="The Broad Institute Genome Sequencing Center for Infectious Disease"/>
            <person name="Wu L."/>
            <person name="Ma J."/>
        </authorList>
    </citation>
    <scope>NUCLEOTIDE SEQUENCE [LARGE SCALE GENOMIC DNA]</scope>
    <source>
        <strain evidence="2 3">DT92</strain>
    </source>
</reference>
<dbReference type="EMBL" id="JBHSZG010000008">
    <property type="protein sequence ID" value="MFC7137801.1"/>
    <property type="molecule type" value="Genomic_DNA"/>
</dbReference>
<keyword evidence="1" id="KW-0472">Membrane</keyword>
<sequence length="66" mass="6372">MQNVRLLAVPVVGIGVVAAVAFLLTALGASGDATARTLNVAGVGAGLVLILVGVAIYRGNGPGSDD</sequence>
<accession>A0ABD5XWD6</accession>
<feature type="transmembrane region" description="Helical" evidence="1">
    <location>
        <begin position="38"/>
        <end position="57"/>
    </location>
</feature>
<evidence type="ECO:0000256" key="1">
    <source>
        <dbReference type="SAM" id="Phobius"/>
    </source>
</evidence>
<keyword evidence="3" id="KW-1185">Reference proteome</keyword>
<organism evidence="2 3">
    <name type="scientific">Halobaculum litoreum</name>
    <dbReference type="NCBI Taxonomy" id="3031998"/>
    <lineage>
        <taxon>Archaea</taxon>
        <taxon>Methanobacteriati</taxon>
        <taxon>Methanobacteriota</taxon>
        <taxon>Stenosarchaea group</taxon>
        <taxon>Halobacteria</taxon>
        <taxon>Halobacteriales</taxon>
        <taxon>Haloferacaceae</taxon>
        <taxon>Halobaculum</taxon>
    </lineage>
</organism>
<name>A0ABD5XWD6_9EURY</name>
<protein>
    <submittedName>
        <fullName evidence="2">Uncharacterized protein</fullName>
    </submittedName>
</protein>
<keyword evidence="1" id="KW-1133">Transmembrane helix</keyword>